<evidence type="ECO:0000313" key="1">
    <source>
        <dbReference type="EMBL" id="CAB3805423.1"/>
    </source>
</evidence>
<dbReference type="AlphaFoldDB" id="A0A6J5GQJ7"/>
<proteinExistence type="predicted"/>
<dbReference type="Proteomes" id="UP000494252">
    <property type="component" value="Unassembled WGS sequence"/>
</dbReference>
<sequence>MTVLTAAASQPGFAQNADVGYDAAQAALGKANVVHAQVRVAAINAATNSATRRGPRDKLADVDVNPALVDVTWLRVSDKLNLAYQQALLLRIDKLATKGMRERVETTMAIPASAGTTSSPHRVRVVATVTKIDRKNRLVTLRGPRHQQVLRAAQDIPLARLRVGDSVRAEFISAVAVALARN</sequence>
<gene>
    <name evidence="1" type="ORF">LMG27177_05870</name>
</gene>
<name>A0A6J5GQJ7_9BURK</name>
<dbReference type="RefSeq" id="WP_175165025.1">
    <property type="nucleotide sequence ID" value="NZ_CADIKI010000021.1"/>
</dbReference>
<reference evidence="1 2" key="1">
    <citation type="submission" date="2020-04" db="EMBL/GenBank/DDBJ databases">
        <authorList>
            <person name="De Canck E."/>
        </authorList>
    </citation>
    <scope>NUCLEOTIDE SEQUENCE [LARGE SCALE GENOMIC DNA]</scope>
    <source>
        <strain evidence="1 2">LMG 27177</strain>
    </source>
</reference>
<accession>A0A6J5GQJ7</accession>
<dbReference type="EMBL" id="CADIKI010000021">
    <property type="protein sequence ID" value="CAB3805423.1"/>
    <property type="molecule type" value="Genomic_DNA"/>
</dbReference>
<evidence type="ECO:0000313" key="2">
    <source>
        <dbReference type="Proteomes" id="UP000494252"/>
    </source>
</evidence>
<protein>
    <submittedName>
        <fullName evidence="1">Uncharacterized protein</fullName>
    </submittedName>
</protein>
<keyword evidence="2" id="KW-1185">Reference proteome</keyword>
<organism evidence="1 2">
    <name type="scientific">Paraburkholderia fynbosensis</name>
    <dbReference type="NCBI Taxonomy" id="1200993"/>
    <lineage>
        <taxon>Bacteria</taxon>
        <taxon>Pseudomonadati</taxon>
        <taxon>Pseudomonadota</taxon>
        <taxon>Betaproteobacteria</taxon>
        <taxon>Burkholderiales</taxon>
        <taxon>Burkholderiaceae</taxon>
        <taxon>Paraburkholderia</taxon>
    </lineage>
</organism>